<feature type="transmembrane region" description="Helical" evidence="1">
    <location>
        <begin position="512"/>
        <end position="532"/>
    </location>
</feature>
<evidence type="ECO:0000259" key="2">
    <source>
        <dbReference type="Pfam" id="PF07693"/>
    </source>
</evidence>
<dbReference type="SUPFAM" id="SSF52540">
    <property type="entry name" value="P-loop containing nucleoside triphosphate hydrolases"/>
    <property type="match status" value="1"/>
</dbReference>
<dbReference type="RefSeq" id="WP_163465021.1">
    <property type="nucleotide sequence ID" value="NZ_JAAAMG010000018.1"/>
</dbReference>
<dbReference type="InterPro" id="IPR052754">
    <property type="entry name" value="NTPase_KAP_P-loop"/>
</dbReference>
<proteinExistence type="predicted"/>
<keyword evidence="4" id="KW-1185">Reference proteome</keyword>
<evidence type="ECO:0000313" key="3">
    <source>
        <dbReference type="EMBL" id="NDW06517.1"/>
    </source>
</evidence>
<dbReference type="Pfam" id="PF07693">
    <property type="entry name" value="KAP_NTPase"/>
    <property type="match status" value="1"/>
</dbReference>
<sequence length="864" mass="96540">MAASEREKITDRKSFELWLEGQPHEVAQVMAVRIALRVMPVVLGLHKRRSSDEKRPILASRLILITCRCLFISWAARKYPAHEIKGAAAAAAAANVSADAAYAAAAAANAAAYAANAAAYAANAAANAAAAAANAAAYAAAAMWESIDADCASLFPGSSSSGLISQPLWLNEVRGQSRFRINIPDWVREPLDAYAPQRSVQQTPWGLWARWYRRLLADAVPSRSAFGEAADFEIATQPNEFWEGDPDEVMQAIAEIVERHRTGATIPASKTDRSQAEPGPHVVDSVSMAADAPTVEDRLQRRPFARALVERMDQMLGTPDGFAVHLYAPWGAGKSSVMKMMAEIMREHTRRPGQRWAVVEFNAWQHERRNPPWWPLMQAVRQGCRMRYGSLDRGGLERRLHLRWLKLLASPKLLVKKRLSGDFRRRFRTAFPASRHRLQWIVWRLKVDSALWLFAAAVVFLMALFAWDSLSISVSEAPQNRTLGPWQTLLNLSQPRTPAPPTDLLSTLGKSLTGLLALVVGLLTPVFAIQTLTRRFVFGSSKGDQYYDALSRDPVEIVSKEFQRMVRRVRRPVCIFIDDLDRCQPDTVVTLFEGIQTSFRAPNVAYVVAADRDWLRACFEKKYETFQPTIGDAGQPLGYLFMDKIFQLSTEVPTMSPEIRRRYWAHLLKRGDDEAETVAATLEGQLPAFRAEVRAEAGGELTSEAAEAMLGEETSDVRRAAIAVELSSSAAVERETIHMLSDFSDVIDPNPRLMKRIINAYDMRRTTAVLEGEDITFVFRKALARWTILDIRYPVLAELLRKEPEWVRHFAVATSGEEAVETVELPEQLKPFVPLGSARRVIGFGEEDGLTAENIRRIARHGET</sequence>
<evidence type="ECO:0000256" key="1">
    <source>
        <dbReference type="SAM" id="Phobius"/>
    </source>
</evidence>
<organism evidence="3 4">
    <name type="scientific">Jiella pacifica</name>
    <dbReference type="NCBI Taxonomy" id="2696469"/>
    <lineage>
        <taxon>Bacteria</taxon>
        <taxon>Pseudomonadati</taxon>
        <taxon>Pseudomonadota</taxon>
        <taxon>Alphaproteobacteria</taxon>
        <taxon>Hyphomicrobiales</taxon>
        <taxon>Aurantimonadaceae</taxon>
        <taxon>Jiella</taxon>
    </lineage>
</organism>
<dbReference type="PANTHER" id="PTHR22674:SF6">
    <property type="entry name" value="NTPASE KAP FAMILY P-LOOP DOMAIN-CONTAINING PROTEIN 1"/>
    <property type="match status" value="1"/>
</dbReference>
<accession>A0A6N9T557</accession>
<keyword evidence="1" id="KW-1133">Transmembrane helix</keyword>
<reference evidence="3 4" key="1">
    <citation type="submission" date="2020-01" db="EMBL/GenBank/DDBJ databases">
        <title>Jiella pacifica sp. nov.</title>
        <authorList>
            <person name="Xue Z."/>
            <person name="Zhu S."/>
            <person name="Chen J."/>
            <person name="Yang J."/>
        </authorList>
    </citation>
    <scope>NUCLEOTIDE SEQUENCE [LARGE SCALE GENOMIC DNA]</scope>
    <source>
        <strain evidence="3 4">40Bstr34</strain>
    </source>
</reference>
<keyword evidence="1" id="KW-0472">Membrane</keyword>
<dbReference type="InterPro" id="IPR027417">
    <property type="entry name" value="P-loop_NTPase"/>
</dbReference>
<keyword evidence="1" id="KW-0812">Transmembrane</keyword>
<dbReference type="Proteomes" id="UP000469011">
    <property type="component" value="Unassembled WGS sequence"/>
</dbReference>
<feature type="transmembrane region" description="Helical" evidence="1">
    <location>
        <begin position="450"/>
        <end position="467"/>
    </location>
</feature>
<protein>
    <recommendedName>
        <fullName evidence="2">KAP NTPase domain-containing protein</fullName>
    </recommendedName>
</protein>
<dbReference type="EMBL" id="JAAAMG010000018">
    <property type="protein sequence ID" value="NDW06517.1"/>
    <property type="molecule type" value="Genomic_DNA"/>
</dbReference>
<dbReference type="AlphaFoldDB" id="A0A6N9T557"/>
<dbReference type="InterPro" id="IPR011646">
    <property type="entry name" value="KAP_P-loop"/>
</dbReference>
<gene>
    <name evidence="3" type="ORF">GTK09_19025</name>
</gene>
<feature type="domain" description="KAP NTPase" evidence="2">
    <location>
        <begin position="302"/>
        <end position="765"/>
    </location>
</feature>
<evidence type="ECO:0000313" key="4">
    <source>
        <dbReference type="Proteomes" id="UP000469011"/>
    </source>
</evidence>
<dbReference type="PANTHER" id="PTHR22674">
    <property type="entry name" value="NTPASE, KAP FAMILY P-LOOP DOMAIN-CONTAINING 1"/>
    <property type="match status" value="1"/>
</dbReference>
<comment type="caution">
    <text evidence="3">The sequence shown here is derived from an EMBL/GenBank/DDBJ whole genome shotgun (WGS) entry which is preliminary data.</text>
</comment>
<name>A0A6N9T557_9HYPH</name>